<comment type="subunit">
    <text evidence="3 9">Tetramer of two alpha and two beta chains.</text>
</comment>
<dbReference type="EC" id="4.2.1.20" evidence="9"/>
<evidence type="ECO:0000256" key="4">
    <source>
        <dbReference type="ARBA" id="ARBA00022605"/>
    </source>
</evidence>
<feature type="active site" description="Proton acceptor" evidence="9">
    <location>
        <position position="55"/>
    </location>
</feature>
<dbReference type="Proteomes" id="UP000380386">
    <property type="component" value="Unassembled WGS sequence"/>
</dbReference>
<dbReference type="Pfam" id="PF00290">
    <property type="entry name" value="Trp_syntA"/>
    <property type="match status" value="1"/>
</dbReference>
<dbReference type="AlphaFoldDB" id="A0A5P0ZHV6"/>
<organism evidence="11 12">
    <name type="scientific">Companilactobacillus mishanensis</name>
    <dbReference type="NCBI Taxonomy" id="2486008"/>
    <lineage>
        <taxon>Bacteria</taxon>
        <taxon>Bacillati</taxon>
        <taxon>Bacillota</taxon>
        <taxon>Bacilli</taxon>
        <taxon>Lactobacillales</taxon>
        <taxon>Lactobacillaceae</taxon>
        <taxon>Companilactobacillus</taxon>
    </lineage>
</organism>
<evidence type="ECO:0000256" key="3">
    <source>
        <dbReference type="ARBA" id="ARBA00011270"/>
    </source>
</evidence>
<dbReference type="InterPro" id="IPR013785">
    <property type="entry name" value="Aldolase_TIM"/>
</dbReference>
<dbReference type="CDD" id="cd04724">
    <property type="entry name" value="Tryptophan_synthase_alpha"/>
    <property type="match status" value="1"/>
</dbReference>
<dbReference type="EMBL" id="VDFM01000005">
    <property type="protein sequence ID" value="MQS52565.1"/>
    <property type="molecule type" value="Genomic_DNA"/>
</dbReference>
<keyword evidence="6 9" id="KW-0057">Aromatic amino acid biosynthesis</keyword>
<evidence type="ECO:0000256" key="7">
    <source>
        <dbReference type="ARBA" id="ARBA00023239"/>
    </source>
</evidence>
<dbReference type="PROSITE" id="PS00167">
    <property type="entry name" value="TRP_SYNTHASE_ALPHA"/>
    <property type="match status" value="1"/>
</dbReference>
<evidence type="ECO:0000256" key="9">
    <source>
        <dbReference type="HAMAP-Rule" id="MF_00131"/>
    </source>
</evidence>
<keyword evidence="5 9" id="KW-0822">Tryptophan biosynthesis</keyword>
<evidence type="ECO:0000256" key="6">
    <source>
        <dbReference type="ARBA" id="ARBA00023141"/>
    </source>
</evidence>
<comment type="function">
    <text evidence="1 9">The alpha subunit is responsible for the aldol cleavage of indoleglycerol phosphate to indole and glyceraldehyde 3-phosphate.</text>
</comment>
<dbReference type="UniPathway" id="UPA00035">
    <property type="reaction ID" value="UER00044"/>
</dbReference>
<dbReference type="PANTHER" id="PTHR43406:SF1">
    <property type="entry name" value="TRYPTOPHAN SYNTHASE ALPHA CHAIN, CHLOROPLASTIC"/>
    <property type="match status" value="1"/>
</dbReference>
<dbReference type="InterPro" id="IPR011060">
    <property type="entry name" value="RibuloseP-bd_barrel"/>
</dbReference>
<dbReference type="GO" id="GO:0005829">
    <property type="term" value="C:cytosol"/>
    <property type="evidence" value="ECO:0007669"/>
    <property type="project" value="TreeGrafter"/>
</dbReference>
<dbReference type="OrthoDB" id="9804578at2"/>
<comment type="similarity">
    <text evidence="9 10">Belongs to the TrpA family.</text>
</comment>
<evidence type="ECO:0000256" key="1">
    <source>
        <dbReference type="ARBA" id="ARBA00003365"/>
    </source>
</evidence>
<gene>
    <name evidence="9" type="primary">trpA</name>
    <name evidence="11" type="ORF">FHL02_05985</name>
</gene>
<keyword evidence="4 9" id="KW-0028">Amino-acid biosynthesis</keyword>
<comment type="catalytic activity">
    <reaction evidence="8 9">
        <text>(1S,2R)-1-C-(indol-3-yl)glycerol 3-phosphate + L-serine = D-glyceraldehyde 3-phosphate + L-tryptophan + H2O</text>
        <dbReference type="Rhea" id="RHEA:10532"/>
        <dbReference type="ChEBI" id="CHEBI:15377"/>
        <dbReference type="ChEBI" id="CHEBI:33384"/>
        <dbReference type="ChEBI" id="CHEBI:57912"/>
        <dbReference type="ChEBI" id="CHEBI:58866"/>
        <dbReference type="ChEBI" id="CHEBI:59776"/>
        <dbReference type="EC" id="4.2.1.20"/>
    </reaction>
</comment>
<dbReference type="InterPro" id="IPR002028">
    <property type="entry name" value="Trp_synthase_suA"/>
</dbReference>
<dbReference type="RefSeq" id="WP_153383020.1">
    <property type="nucleotide sequence ID" value="NZ_VDFM01000005.1"/>
</dbReference>
<evidence type="ECO:0000256" key="5">
    <source>
        <dbReference type="ARBA" id="ARBA00022822"/>
    </source>
</evidence>
<accession>A0A5P0ZHV6</accession>
<dbReference type="GO" id="GO:0004834">
    <property type="term" value="F:tryptophan synthase activity"/>
    <property type="evidence" value="ECO:0007669"/>
    <property type="project" value="UniProtKB-UniRule"/>
</dbReference>
<sequence length="259" mass="27969">MSKLKEVFENKKAFIPFIVADDPDFDTTVESVVTLAENGADIVELGIPFSDPVADGPVIQDADLRAFKAGVNTDVVFDIVKKIRERTDVPLVFLTYLNIAFKYGYEEFCAKCQSLGVLGLVIPDLSLEEQGELKGIANSHDVDIIPLVAPTSGDRIEAIAESATGFIYMVSSLGVTGVREDFSKQLSTTVDRIKKVTDVPVAIGFGIHSPEQAEELSEFSDGIIIGSAVVKMIDEGKPTLQKDLANFAQGIKQAITIKA</sequence>
<dbReference type="SUPFAM" id="SSF51366">
    <property type="entry name" value="Ribulose-phoshate binding barrel"/>
    <property type="match status" value="1"/>
</dbReference>
<name>A0A5P0ZHV6_9LACO</name>
<dbReference type="Gene3D" id="3.20.20.70">
    <property type="entry name" value="Aldolase class I"/>
    <property type="match status" value="1"/>
</dbReference>
<comment type="caution">
    <text evidence="11">The sequence shown here is derived from an EMBL/GenBank/DDBJ whole genome shotgun (WGS) entry which is preliminary data.</text>
</comment>
<reference evidence="11 12" key="1">
    <citation type="journal article" date="2019" name="Syst. Appl. Microbiol.">
        <title>Polyphasic characterization of two novel Lactobacillus spp. isolated from blown salami packages: Description of Lactobacillus halodurans sp. nov. and Lactobacillus salsicarnum sp. nov.</title>
        <authorList>
            <person name="Schuster J.A."/>
            <person name="Klingl A."/>
            <person name="Vogel R.F."/>
            <person name="Ehrmann M.A."/>
        </authorList>
    </citation>
    <scope>NUCLEOTIDE SEQUENCE [LARGE SCALE GENOMIC DNA]</scope>
    <source>
        <strain evidence="11 12">TMW 1.2118</strain>
    </source>
</reference>
<dbReference type="InterPro" id="IPR018204">
    <property type="entry name" value="Trp_synthase_alpha_AS"/>
</dbReference>
<evidence type="ECO:0000256" key="10">
    <source>
        <dbReference type="RuleBase" id="RU003662"/>
    </source>
</evidence>
<proteinExistence type="inferred from homology"/>
<evidence type="ECO:0000256" key="2">
    <source>
        <dbReference type="ARBA" id="ARBA00004733"/>
    </source>
</evidence>
<comment type="pathway">
    <text evidence="2 9">Amino-acid biosynthesis; L-tryptophan biosynthesis; L-tryptophan from chorismate: step 5/5.</text>
</comment>
<protein>
    <recommendedName>
        <fullName evidence="9">Tryptophan synthase alpha chain</fullName>
        <ecNumber evidence="9">4.2.1.20</ecNumber>
    </recommendedName>
</protein>
<dbReference type="NCBIfam" id="TIGR00262">
    <property type="entry name" value="trpA"/>
    <property type="match status" value="1"/>
</dbReference>
<evidence type="ECO:0000313" key="12">
    <source>
        <dbReference type="Proteomes" id="UP000380386"/>
    </source>
</evidence>
<dbReference type="HAMAP" id="MF_00131">
    <property type="entry name" value="Trp_synth_alpha"/>
    <property type="match status" value="1"/>
</dbReference>
<evidence type="ECO:0000313" key="11">
    <source>
        <dbReference type="EMBL" id="MQS52565.1"/>
    </source>
</evidence>
<evidence type="ECO:0000256" key="8">
    <source>
        <dbReference type="ARBA" id="ARBA00049047"/>
    </source>
</evidence>
<dbReference type="FunFam" id="3.20.20.70:FF:000037">
    <property type="entry name" value="Tryptophan synthase alpha chain"/>
    <property type="match status" value="1"/>
</dbReference>
<keyword evidence="7 9" id="KW-0456">Lyase</keyword>
<dbReference type="PANTHER" id="PTHR43406">
    <property type="entry name" value="TRYPTOPHAN SYNTHASE, ALPHA CHAIN"/>
    <property type="match status" value="1"/>
</dbReference>
<feature type="active site" description="Proton acceptor" evidence="9">
    <location>
        <position position="44"/>
    </location>
</feature>